<protein>
    <submittedName>
        <fullName evidence="3">Uncharacterized protein</fullName>
    </submittedName>
</protein>
<feature type="compositionally biased region" description="Basic and acidic residues" evidence="1">
    <location>
        <begin position="32"/>
        <end position="52"/>
    </location>
</feature>
<evidence type="ECO:0000256" key="1">
    <source>
        <dbReference type="SAM" id="MobiDB-lite"/>
    </source>
</evidence>
<name>A0AAD6M494_9ROSI</name>
<dbReference type="AlphaFoldDB" id="A0AAD6M494"/>
<feature type="region of interest" description="Disordered" evidence="1">
    <location>
        <begin position="1"/>
        <end position="87"/>
    </location>
</feature>
<keyword evidence="4" id="KW-1185">Reference proteome</keyword>
<dbReference type="EMBL" id="JAQIZT010000011">
    <property type="protein sequence ID" value="KAJ6978474.1"/>
    <property type="molecule type" value="Genomic_DNA"/>
</dbReference>
<evidence type="ECO:0000313" key="4">
    <source>
        <dbReference type="Proteomes" id="UP001164929"/>
    </source>
</evidence>
<proteinExistence type="predicted"/>
<dbReference type="EMBL" id="JAQIZT010000011">
    <property type="protein sequence ID" value="KAJ6978526.1"/>
    <property type="molecule type" value="Genomic_DNA"/>
</dbReference>
<evidence type="ECO:0000313" key="3">
    <source>
        <dbReference type="EMBL" id="KAJ6978526.1"/>
    </source>
</evidence>
<organism evidence="3 4">
    <name type="scientific">Populus alba x Populus x berolinensis</name>
    <dbReference type="NCBI Taxonomy" id="444605"/>
    <lineage>
        <taxon>Eukaryota</taxon>
        <taxon>Viridiplantae</taxon>
        <taxon>Streptophyta</taxon>
        <taxon>Embryophyta</taxon>
        <taxon>Tracheophyta</taxon>
        <taxon>Spermatophyta</taxon>
        <taxon>Magnoliopsida</taxon>
        <taxon>eudicotyledons</taxon>
        <taxon>Gunneridae</taxon>
        <taxon>Pentapetalae</taxon>
        <taxon>rosids</taxon>
        <taxon>fabids</taxon>
        <taxon>Malpighiales</taxon>
        <taxon>Salicaceae</taxon>
        <taxon>Saliceae</taxon>
        <taxon>Populus</taxon>
    </lineage>
</organism>
<evidence type="ECO:0000313" key="2">
    <source>
        <dbReference type="EMBL" id="KAJ6978474.1"/>
    </source>
</evidence>
<dbReference type="Proteomes" id="UP001164929">
    <property type="component" value="Chromosome 11"/>
</dbReference>
<gene>
    <name evidence="2" type="ORF">NC653_026780</name>
    <name evidence="3" type="ORF">NC653_026828</name>
</gene>
<comment type="caution">
    <text evidence="3">The sequence shown here is derived from an EMBL/GenBank/DDBJ whole genome shotgun (WGS) entry which is preliminary data.</text>
</comment>
<feature type="compositionally biased region" description="Basic and acidic residues" evidence="1">
    <location>
        <begin position="66"/>
        <end position="87"/>
    </location>
</feature>
<sequence>MQITSRPLPAQGCFWPIKAGEEDRKKGRRRQRESIVKRGEKTERGKGREERLKKKQKNQGIQLLENGRKEESLKIPERAIGREEEAN</sequence>
<reference evidence="3" key="1">
    <citation type="journal article" date="2023" name="Mol. Ecol. Resour.">
        <title>Chromosome-level genome assembly of a triploid poplar Populus alba 'Berolinensis'.</title>
        <authorList>
            <person name="Chen S."/>
            <person name="Yu Y."/>
            <person name="Wang X."/>
            <person name="Wang S."/>
            <person name="Zhang T."/>
            <person name="Zhou Y."/>
            <person name="He R."/>
            <person name="Meng N."/>
            <person name="Wang Y."/>
            <person name="Liu W."/>
            <person name="Liu Z."/>
            <person name="Liu J."/>
            <person name="Guo Q."/>
            <person name="Huang H."/>
            <person name="Sederoff R.R."/>
            <person name="Wang G."/>
            <person name="Qu G."/>
            <person name="Chen S."/>
        </authorList>
    </citation>
    <scope>NUCLEOTIDE SEQUENCE</scope>
    <source>
        <strain evidence="3">SC-2020</strain>
    </source>
</reference>
<accession>A0AAD6M494</accession>